<reference evidence="7 8" key="1">
    <citation type="journal article" date="2011" name="Genome Biol.">
        <title>Comparative genome sequence analysis underscores mycoparasitism as the ancestral life style of Trichoderma.</title>
        <authorList>
            <person name="Kubicek C.P."/>
            <person name="Herrera-Estrella A."/>
            <person name="Seidl-Seiboth V."/>
            <person name="Martinez D.A."/>
            <person name="Druzhinina I.S."/>
            <person name="Thon M."/>
            <person name="Zeilinger S."/>
            <person name="Casas-Flores S."/>
            <person name="Horwitz B.A."/>
            <person name="Mukherjee P.K."/>
            <person name="Mukherjee M."/>
            <person name="Kredics L."/>
            <person name="Alcaraz L.D."/>
            <person name="Aerts A."/>
            <person name="Antal Z."/>
            <person name="Atanasova L."/>
            <person name="Cervantes-Badillo M.G."/>
            <person name="Challacombe J."/>
            <person name="Chertkov O."/>
            <person name="McCluskey K."/>
            <person name="Coulpier F."/>
            <person name="Deshpande N."/>
            <person name="von Doehren H."/>
            <person name="Ebbole D.J."/>
            <person name="Esquivel-Naranjo E.U."/>
            <person name="Fekete E."/>
            <person name="Flipphi M."/>
            <person name="Glaser F."/>
            <person name="Gomez-Rodriguez E.Y."/>
            <person name="Gruber S."/>
            <person name="Han C."/>
            <person name="Henrissat B."/>
            <person name="Hermosa R."/>
            <person name="Hernandez-Onate M."/>
            <person name="Karaffa L."/>
            <person name="Kosti I."/>
            <person name="Le Crom S."/>
            <person name="Lindquist E."/>
            <person name="Lucas S."/>
            <person name="Luebeck M."/>
            <person name="Luebeck P.S."/>
            <person name="Margeot A."/>
            <person name="Metz B."/>
            <person name="Misra M."/>
            <person name="Nevalainen H."/>
            <person name="Omann M."/>
            <person name="Packer N."/>
            <person name="Perrone G."/>
            <person name="Uresti-Rivera E.E."/>
            <person name="Salamov A."/>
            <person name="Schmoll M."/>
            <person name="Seiboth B."/>
            <person name="Shapiro H."/>
            <person name="Sukno S."/>
            <person name="Tamayo-Ramos J.A."/>
            <person name="Tisch D."/>
            <person name="Wiest A."/>
            <person name="Wilkinson H.H."/>
            <person name="Zhang M."/>
            <person name="Coutinho P.M."/>
            <person name="Kenerley C.M."/>
            <person name="Monte E."/>
            <person name="Baker S.E."/>
            <person name="Grigoriev I.V."/>
        </authorList>
    </citation>
    <scope>NUCLEOTIDE SEQUENCE [LARGE SCALE GENOMIC DNA]</scope>
    <source>
        <strain evidence="8">Gv29-8 / FGSC 10586</strain>
    </source>
</reference>
<dbReference type="InterPro" id="IPR044831">
    <property type="entry name" value="Ccp1-like"/>
</dbReference>
<dbReference type="STRING" id="413071.G9MN74"/>
<dbReference type="EC" id="1.11.1.-" evidence="5"/>
<keyword evidence="2" id="KW-0349">Heme</keyword>
<dbReference type="eggNOG" id="KOG4157">
    <property type="taxonomic scope" value="Eukaryota"/>
</dbReference>
<evidence type="ECO:0000313" key="7">
    <source>
        <dbReference type="EMBL" id="EHK24166.1"/>
    </source>
</evidence>
<evidence type="ECO:0000256" key="5">
    <source>
        <dbReference type="RuleBase" id="RU363051"/>
    </source>
</evidence>
<dbReference type="OrthoDB" id="5985073at2759"/>
<dbReference type="GO" id="GO:0004601">
    <property type="term" value="F:peroxidase activity"/>
    <property type="evidence" value="ECO:0007669"/>
    <property type="project" value="UniProtKB-KW"/>
</dbReference>
<dbReference type="SUPFAM" id="SSF48113">
    <property type="entry name" value="Heme-dependent peroxidases"/>
    <property type="match status" value="1"/>
</dbReference>
<dbReference type="GO" id="GO:0046872">
    <property type="term" value="F:metal ion binding"/>
    <property type="evidence" value="ECO:0007669"/>
    <property type="project" value="UniProtKB-UniRule"/>
</dbReference>
<organism evidence="7 8">
    <name type="scientific">Hypocrea virens (strain Gv29-8 / FGSC 10586)</name>
    <name type="common">Gliocladium virens</name>
    <name type="synonym">Trichoderma virens</name>
    <dbReference type="NCBI Taxonomy" id="413071"/>
    <lineage>
        <taxon>Eukaryota</taxon>
        <taxon>Fungi</taxon>
        <taxon>Dikarya</taxon>
        <taxon>Ascomycota</taxon>
        <taxon>Pezizomycotina</taxon>
        <taxon>Sordariomycetes</taxon>
        <taxon>Hypocreomycetidae</taxon>
        <taxon>Hypocreales</taxon>
        <taxon>Hypocreaceae</taxon>
        <taxon>Trichoderma</taxon>
    </lineage>
</organism>
<gene>
    <name evidence="7" type="ORF">TRIVIDRAFT_147594</name>
</gene>
<dbReference type="Pfam" id="PF00141">
    <property type="entry name" value="peroxidase"/>
    <property type="match status" value="1"/>
</dbReference>
<dbReference type="AlphaFoldDB" id="G9MN74"/>
<dbReference type="InterPro" id="IPR010255">
    <property type="entry name" value="Haem_peroxidase_sf"/>
</dbReference>
<dbReference type="GeneID" id="25788003"/>
<evidence type="ECO:0000256" key="1">
    <source>
        <dbReference type="ARBA" id="ARBA00022559"/>
    </source>
</evidence>
<evidence type="ECO:0000256" key="4">
    <source>
        <dbReference type="RuleBase" id="RU004241"/>
    </source>
</evidence>
<keyword evidence="2" id="KW-0408">Iron</keyword>
<dbReference type="InParanoid" id="G9MN74"/>
<accession>G9MN74</accession>
<comment type="similarity">
    <text evidence="4">Belongs to the peroxidase family.</text>
</comment>
<evidence type="ECO:0000259" key="6">
    <source>
        <dbReference type="PROSITE" id="PS50873"/>
    </source>
</evidence>
<protein>
    <recommendedName>
        <fullName evidence="5">Peroxidase</fullName>
        <ecNumber evidence="5">1.11.1.-</ecNumber>
    </recommendedName>
</protein>
<comment type="caution">
    <text evidence="7">The sequence shown here is derived from an EMBL/GenBank/DDBJ whole genome shotgun (WGS) entry which is preliminary data.</text>
</comment>
<dbReference type="GO" id="GO:0020037">
    <property type="term" value="F:heme binding"/>
    <property type="evidence" value="ECO:0007669"/>
    <property type="project" value="UniProtKB-UniRule"/>
</dbReference>
<sequence>MNLTESYTNKLTHLTVRGGTVSFVDGCSGPAERALGIGRSFGAEWIRNAYHDMATADVFSGTGGLDASIVFEMDRPENVGDAFQETLNIFKGSYNTRISMADLFAIATVMAVGACSNGKVIVPFRGGRVDAVGPGPSGVPEPQQDLPTHTLSFAKQGFDTSEMIALVACGHSVGGVHGVDFPEIVPNPIKNDNTVTFDTTTDNFDNFVLRMINTVPRDVKLTDIIEPLAIKPRKLSVAINDNGTLLASGIIRVSCGYPNCGPSYTYYRFNSIIPAELGISSFTVETVDTATGKATIHNNGGAGFPMSDAILPMFGLSSQSRTTINGGAQLQLNLTVAVLNAEMFTNVSLIVPQPLNKSAPISPWNQEVVHMEPLYKISGTNFTLYRGIWQSSGPLTATSSHPFDIMAEGSTQTVSSLFNSWDDVEFI</sequence>
<evidence type="ECO:0000256" key="3">
    <source>
        <dbReference type="ARBA" id="ARBA00023002"/>
    </source>
</evidence>
<feature type="domain" description="Plant heme peroxidase family profile" evidence="6">
    <location>
        <begin position="23"/>
        <end position="212"/>
    </location>
</feature>
<keyword evidence="1 5" id="KW-0575">Peroxidase</keyword>
<dbReference type="PROSITE" id="PS50873">
    <property type="entry name" value="PEROXIDASE_4"/>
    <property type="match status" value="1"/>
</dbReference>
<keyword evidence="2" id="KW-0479">Metal-binding</keyword>
<dbReference type="PANTHER" id="PTHR31356:SF53">
    <property type="entry name" value="HEME PEROXIDASE"/>
    <property type="match status" value="1"/>
</dbReference>
<dbReference type="GO" id="GO:0000302">
    <property type="term" value="P:response to reactive oxygen species"/>
    <property type="evidence" value="ECO:0007669"/>
    <property type="project" value="TreeGrafter"/>
</dbReference>
<dbReference type="Proteomes" id="UP000007115">
    <property type="component" value="Unassembled WGS sequence"/>
</dbReference>
<dbReference type="VEuPathDB" id="FungiDB:TRIVIDRAFT_147594"/>
<evidence type="ECO:0000313" key="8">
    <source>
        <dbReference type="Proteomes" id="UP000007115"/>
    </source>
</evidence>
<dbReference type="PRINTS" id="PR00458">
    <property type="entry name" value="PEROXIDASE"/>
</dbReference>
<dbReference type="PANTHER" id="PTHR31356">
    <property type="entry name" value="THYLAKOID LUMENAL 29 KDA PROTEIN, CHLOROPLASTIC-RELATED"/>
    <property type="match status" value="1"/>
</dbReference>
<proteinExistence type="inferred from homology"/>
<dbReference type="HOGENOM" id="CLU_004824_4_0_1"/>
<dbReference type="Gene3D" id="1.10.520.10">
    <property type="match status" value="1"/>
</dbReference>
<keyword evidence="8" id="KW-1185">Reference proteome</keyword>
<dbReference type="GO" id="GO:0034599">
    <property type="term" value="P:cellular response to oxidative stress"/>
    <property type="evidence" value="ECO:0007669"/>
    <property type="project" value="InterPro"/>
</dbReference>
<keyword evidence="3 5" id="KW-0560">Oxidoreductase</keyword>
<dbReference type="InterPro" id="IPR002016">
    <property type="entry name" value="Haem_peroxidase"/>
</dbReference>
<dbReference type="RefSeq" id="XP_013958360.1">
    <property type="nucleotide sequence ID" value="XM_014102885.1"/>
</dbReference>
<evidence type="ECO:0000256" key="2">
    <source>
        <dbReference type="ARBA" id="ARBA00022617"/>
    </source>
</evidence>
<dbReference type="Gene3D" id="1.10.420.10">
    <property type="entry name" value="Peroxidase, domain 2"/>
    <property type="match status" value="1"/>
</dbReference>
<name>G9MN74_HYPVG</name>
<dbReference type="EMBL" id="ABDF02000005">
    <property type="protein sequence ID" value="EHK24166.1"/>
    <property type="molecule type" value="Genomic_DNA"/>
</dbReference>
<dbReference type="GO" id="GO:0042744">
    <property type="term" value="P:hydrogen peroxide catabolic process"/>
    <property type="evidence" value="ECO:0007669"/>
    <property type="project" value="TreeGrafter"/>
</dbReference>